<dbReference type="AlphaFoldDB" id="A0A0C3PZ85"/>
<feature type="transmembrane region" description="Helical" evidence="1">
    <location>
        <begin position="7"/>
        <end position="26"/>
    </location>
</feature>
<dbReference type="STRING" id="1051891.A0A0C3PZ85"/>
<organism evidence="2 3">
    <name type="scientific">Tulasnella calospora MUT 4182</name>
    <dbReference type="NCBI Taxonomy" id="1051891"/>
    <lineage>
        <taxon>Eukaryota</taxon>
        <taxon>Fungi</taxon>
        <taxon>Dikarya</taxon>
        <taxon>Basidiomycota</taxon>
        <taxon>Agaricomycotina</taxon>
        <taxon>Agaricomycetes</taxon>
        <taxon>Cantharellales</taxon>
        <taxon>Tulasnellaceae</taxon>
        <taxon>Tulasnella</taxon>
    </lineage>
</organism>
<name>A0A0C3PZ85_9AGAM</name>
<proteinExistence type="predicted"/>
<accession>A0A0C3PZ85</accession>
<protein>
    <submittedName>
        <fullName evidence="2">Uncharacterized protein</fullName>
    </submittedName>
</protein>
<gene>
    <name evidence="2" type="ORF">M407DRAFT_219935</name>
</gene>
<evidence type="ECO:0000313" key="3">
    <source>
        <dbReference type="Proteomes" id="UP000054248"/>
    </source>
</evidence>
<dbReference type="OrthoDB" id="408493at2759"/>
<evidence type="ECO:0000313" key="2">
    <source>
        <dbReference type="EMBL" id="KIO20765.1"/>
    </source>
</evidence>
<keyword evidence="1" id="KW-1133">Transmembrane helix</keyword>
<reference evidence="2 3" key="1">
    <citation type="submission" date="2014-04" db="EMBL/GenBank/DDBJ databases">
        <authorList>
            <consortium name="DOE Joint Genome Institute"/>
            <person name="Kuo A."/>
            <person name="Girlanda M."/>
            <person name="Perotto S."/>
            <person name="Kohler A."/>
            <person name="Nagy L.G."/>
            <person name="Floudas D."/>
            <person name="Copeland A."/>
            <person name="Barry K.W."/>
            <person name="Cichocki N."/>
            <person name="Veneault-Fourrey C."/>
            <person name="LaButti K."/>
            <person name="Lindquist E.A."/>
            <person name="Lipzen A."/>
            <person name="Lundell T."/>
            <person name="Morin E."/>
            <person name="Murat C."/>
            <person name="Sun H."/>
            <person name="Tunlid A."/>
            <person name="Henrissat B."/>
            <person name="Grigoriev I.V."/>
            <person name="Hibbett D.S."/>
            <person name="Martin F."/>
            <person name="Nordberg H.P."/>
            <person name="Cantor M.N."/>
            <person name="Hua S.X."/>
        </authorList>
    </citation>
    <scope>NUCLEOTIDE SEQUENCE [LARGE SCALE GENOMIC DNA]</scope>
    <source>
        <strain evidence="2 3">MUT 4182</strain>
    </source>
</reference>
<dbReference type="HOGENOM" id="CLU_602954_0_0_1"/>
<keyword evidence="1" id="KW-0472">Membrane</keyword>
<reference evidence="3" key="2">
    <citation type="submission" date="2015-01" db="EMBL/GenBank/DDBJ databases">
        <title>Evolutionary Origins and Diversification of the Mycorrhizal Mutualists.</title>
        <authorList>
            <consortium name="DOE Joint Genome Institute"/>
            <consortium name="Mycorrhizal Genomics Consortium"/>
            <person name="Kohler A."/>
            <person name="Kuo A."/>
            <person name="Nagy L.G."/>
            <person name="Floudas D."/>
            <person name="Copeland A."/>
            <person name="Barry K.W."/>
            <person name="Cichocki N."/>
            <person name="Veneault-Fourrey C."/>
            <person name="LaButti K."/>
            <person name="Lindquist E.A."/>
            <person name="Lipzen A."/>
            <person name="Lundell T."/>
            <person name="Morin E."/>
            <person name="Murat C."/>
            <person name="Riley R."/>
            <person name="Ohm R."/>
            <person name="Sun H."/>
            <person name="Tunlid A."/>
            <person name="Henrissat B."/>
            <person name="Grigoriev I.V."/>
            <person name="Hibbett D.S."/>
            <person name="Martin F."/>
        </authorList>
    </citation>
    <scope>NUCLEOTIDE SEQUENCE [LARGE SCALE GENOMIC DNA]</scope>
    <source>
        <strain evidence="3">MUT 4182</strain>
    </source>
</reference>
<feature type="transmembrane region" description="Helical" evidence="1">
    <location>
        <begin position="50"/>
        <end position="69"/>
    </location>
</feature>
<evidence type="ECO:0000256" key="1">
    <source>
        <dbReference type="SAM" id="Phobius"/>
    </source>
</evidence>
<sequence length="454" mass="51920">MPDQQTIQVFIAALGIYGAFAFWRAWTSADSPPNSPPAESESRWLPKTSAAIWGTCLALLLSLGLWSAYGEDQRGEAKWHIDPLGLRDAMFIPSPVNSLALSTSSTQCIRPPLPPSTEWNGTRTFHAFDDVLLVVFFSHARYDVNLDAHREAYAPYFPNILYIGPASREDKGFNHSYDVFIDSYQSDEDFTGWYKMAGRMAHHMFYTAVKDNPCYSGYLWAPFDAFLNVPRLAQFPQERIWYHSPFGQYIPNPSLSKIKANEKASDKHPPPATVSTDTPRGYAEKFVPFGEEGWQWWWGEPHVGLEVCWPGYQKVRKDFRDRLQGLTGQPDRFIGGSADTLYVPGALRDDLLETLGYFLETDCFLEIALPTTLHLILPRDQTIAFVDHWWIWTPPLNTTFVRQKWEEGLEVDSFHSFHWGDKGLDGVWRPHLHSVQDVREVQADSFRRQGMDSS</sequence>
<keyword evidence="3" id="KW-1185">Reference proteome</keyword>
<keyword evidence="1" id="KW-0812">Transmembrane</keyword>
<dbReference type="Proteomes" id="UP000054248">
    <property type="component" value="Unassembled WGS sequence"/>
</dbReference>
<dbReference type="EMBL" id="KN823162">
    <property type="protein sequence ID" value="KIO20765.1"/>
    <property type="molecule type" value="Genomic_DNA"/>
</dbReference>